<sequence>MTLDSFRPKVTFIITPFAKAMVFLHLTPNACTVLALIAAAAAGIAFGIGETLLGVVLVFVSAFFDAIDGAVARLTGIASPAGDYLDHVFDRYADIFIITGIFAWGTVTWASLIPAWAIGVFALTGVLMSSYLGTQAQAVGLKRNYGGILGRADRLVLILVFGVVEVLYPEPLLFGLPALGWLLLIFGVLGHITAIQRFASGWKELNAPARKE</sequence>
<accession>A0AAE4MHM1</accession>
<dbReference type="EMBL" id="JAWDKB010000009">
    <property type="protein sequence ID" value="MDV0444431.1"/>
    <property type="molecule type" value="Genomic_DNA"/>
</dbReference>
<dbReference type="Gene3D" id="1.20.120.1760">
    <property type="match status" value="1"/>
</dbReference>
<evidence type="ECO:0000256" key="1">
    <source>
        <dbReference type="ARBA" id="ARBA00022679"/>
    </source>
</evidence>
<reference evidence="4 5" key="1">
    <citation type="submission" date="2023-06" db="EMBL/GenBank/DDBJ databases">
        <title>Genome sequence of Methancorpusculaceae sp. Cs1.</title>
        <authorList>
            <person name="Protasov E."/>
            <person name="Platt K."/>
            <person name="Poehlein A."/>
            <person name="Daniel R."/>
            <person name="Brune A."/>
        </authorList>
    </citation>
    <scope>NUCLEOTIDE SEQUENCE [LARGE SCALE GENOMIC DNA]</scope>
    <source>
        <strain evidence="4 5">Cs1</strain>
    </source>
</reference>
<dbReference type="InterPro" id="IPR048254">
    <property type="entry name" value="CDP_ALCOHOL_P_TRANSF_CS"/>
</dbReference>
<dbReference type="RefSeq" id="WP_338096928.1">
    <property type="nucleotide sequence ID" value="NZ_JAWDKB010000009.1"/>
</dbReference>
<comment type="similarity">
    <text evidence="2">Belongs to the CDP-alcohol phosphatidyltransferase class-I family.</text>
</comment>
<dbReference type="AlphaFoldDB" id="A0AAE4MHM1"/>
<evidence type="ECO:0000256" key="2">
    <source>
        <dbReference type="RuleBase" id="RU003750"/>
    </source>
</evidence>
<dbReference type="Proteomes" id="UP001283212">
    <property type="component" value="Unassembled WGS sequence"/>
</dbReference>
<feature type="transmembrane region" description="Helical" evidence="3">
    <location>
        <begin position="115"/>
        <end position="132"/>
    </location>
</feature>
<dbReference type="GO" id="GO:0016020">
    <property type="term" value="C:membrane"/>
    <property type="evidence" value="ECO:0007669"/>
    <property type="project" value="InterPro"/>
</dbReference>
<feature type="transmembrane region" description="Helical" evidence="3">
    <location>
        <begin position="152"/>
        <end position="168"/>
    </location>
</feature>
<keyword evidence="5" id="KW-1185">Reference proteome</keyword>
<organism evidence="4 5">
    <name type="scientific">Methanorbis rubei</name>
    <dbReference type="NCBI Taxonomy" id="3028300"/>
    <lineage>
        <taxon>Archaea</taxon>
        <taxon>Methanobacteriati</taxon>
        <taxon>Methanobacteriota</taxon>
        <taxon>Stenosarchaea group</taxon>
        <taxon>Methanomicrobia</taxon>
        <taxon>Methanomicrobiales</taxon>
        <taxon>Methanocorpusculaceae</taxon>
        <taxon>Methanorbis</taxon>
    </lineage>
</organism>
<proteinExistence type="inferred from homology"/>
<keyword evidence="1 2" id="KW-0808">Transferase</keyword>
<gene>
    <name evidence="4" type="primary">pgsA1</name>
    <name evidence="4" type="ORF">McpCs1_18420</name>
</gene>
<evidence type="ECO:0000313" key="4">
    <source>
        <dbReference type="EMBL" id="MDV0444431.1"/>
    </source>
</evidence>
<protein>
    <submittedName>
        <fullName evidence="4">Phosphatidylinositol phosphate synthase</fullName>
        <ecNumber evidence="4">2.7.8.-</ecNumber>
    </submittedName>
</protein>
<dbReference type="InterPro" id="IPR000462">
    <property type="entry name" value="CDP-OH_P_trans"/>
</dbReference>
<evidence type="ECO:0000313" key="5">
    <source>
        <dbReference type="Proteomes" id="UP001283212"/>
    </source>
</evidence>
<dbReference type="GO" id="GO:0008654">
    <property type="term" value="P:phospholipid biosynthetic process"/>
    <property type="evidence" value="ECO:0007669"/>
    <property type="project" value="InterPro"/>
</dbReference>
<dbReference type="InterPro" id="IPR043130">
    <property type="entry name" value="CDP-OH_PTrfase_TM_dom"/>
</dbReference>
<comment type="caution">
    <text evidence="4">The sequence shown here is derived from an EMBL/GenBank/DDBJ whole genome shotgun (WGS) entry which is preliminary data.</text>
</comment>
<keyword evidence="3" id="KW-0472">Membrane</keyword>
<dbReference type="GO" id="GO:0016780">
    <property type="term" value="F:phosphotransferase activity, for other substituted phosphate groups"/>
    <property type="evidence" value="ECO:0007669"/>
    <property type="project" value="InterPro"/>
</dbReference>
<feature type="transmembrane region" description="Helical" evidence="3">
    <location>
        <begin position="21"/>
        <end position="46"/>
    </location>
</feature>
<dbReference type="PROSITE" id="PS00379">
    <property type="entry name" value="CDP_ALCOHOL_P_TRANSF"/>
    <property type="match status" value="1"/>
</dbReference>
<dbReference type="Pfam" id="PF01066">
    <property type="entry name" value="CDP-OH_P_transf"/>
    <property type="match status" value="1"/>
</dbReference>
<name>A0AAE4MHM1_9EURY</name>
<dbReference type="EC" id="2.7.8.-" evidence="4"/>
<evidence type="ECO:0000256" key="3">
    <source>
        <dbReference type="SAM" id="Phobius"/>
    </source>
</evidence>
<keyword evidence="3" id="KW-0812">Transmembrane</keyword>
<feature type="transmembrane region" description="Helical" evidence="3">
    <location>
        <begin position="52"/>
        <end position="71"/>
    </location>
</feature>
<keyword evidence="3" id="KW-1133">Transmembrane helix</keyword>
<feature type="transmembrane region" description="Helical" evidence="3">
    <location>
        <begin position="174"/>
        <end position="195"/>
    </location>
</feature>